<dbReference type="GO" id="GO:0001530">
    <property type="term" value="F:lipopolysaccharide binding"/>
    <property type="evidence" value="ECO:0007669"/>
    <property type="project" value="InterPro"/>
</dbReference>
<keyword evidence="3 4" id="KW-0574">Periplasm</keyword>
<sequence>MAGQRLARREPPESTMTALRCLTRTGPLPAHRALSWHFRGALNVPPRVKQYTSVLLLLLALPGAALALSGDSDKPISLEADQAELNEATGVSTYTGRVVLTQGSIELHADRLVVHAAGGELSQITATGNPVRFRQRPEGRNKDVTAEAKKLEYQGKSRMLVLIGEAKVTQGRNTFSGQRIEYDLQRESVLATGGSGEGGKPGRVQMTIVPSRGGDSKQ</sequence>
<dbReference type="GO" id="GO:0015920">
    <property type="term" value="P:lipopolysaccharide transport"/>
    <property type="evidence" value="ECO:0007669"/>
    <property type="project" value="UniProtKB-UniRule"/>
</dbReference>
<evidence type="ECO:0000256" key="2">
    <source>
        <dbReference type="ARBA" id="ARBA00022729"/>
    </source>
</evidence>
<comment type="subcellular location">
    <subcellularLocation>
        <location evidence="4">Periplasm</location>
    </subcellularLocation>
</comment>
<dbReference type="HAMAP" id="MF_01914">
    <property type="entry name" value="LPS_assembly_LptA"/>
    <property type="match status" value="1"/>
</dbReference>
<comment type="similarity">
    <text evidence="4">Belongs to the LptA family.</text>
</comment>
<evidence type="ECO:0000256" key="4">
    <source>
        <dbReference type="HAMAP-Rule" id="MF_01914"/>
    </source>
</evidence>
<protein>
    <recommendedName>
        <fullName evidence="4">Lipopolysaccharide export system protein LptA</fullName>
    </recommendedName>
</protein>
<dbReference type="Pfam" id="PF03968">
    <property type="entry name" value="LptD_N"/>
    <property type="match status" value="1"/>
</dbReference>
<evidence type="ECO:0000259" key="6">
    <source>
        <dbReference type="Pfam" id="PF03968"/>
    </source>
</evidence>
<dbReference type="GO" id="GO:0030288">
    <property type="term" value="C:outer membrane-bounded periplasmic space"/>
    <property type="evidence" value="ECO:0007669"/>
    <property type="project" value="TreeGrafter"/>
</dbReference>
<name>A0A369CBJ4_9GAMM</name>
<reference evidence="7 8" key="1">
    <citation type="submission" date="2018-07" db="EMBL/GenBank/DDBJ databases">
        <title>Genomic Encyclopedia of Type Strains, Phase IV (KMG-IV): sequencing the most valuable type-strain genomes for metagenomic binning, comparative biology and taxonomic classification.</title>
        <authorList>
            <person name="Goeker M."/>
        </authorList>
    </citation>
    <scope>NUCLEOTIDE SEQUENCE [LARGE SCALE GENOMIC DNA]</scope>
    <source>
        <strain evidence="7 8">DSM 26407</strain>
    </source>
</reference>
<accession>A0A369CBJ4</accession>
<organism evidence="7 8">
    <name type="scientific">Thioalbus denitrificans</name>
    <dbReference type="NCBI Taxonomy" id="547122"/>
    <lineage>
        <taxon>Bacteria</taxon>
        <taxon>Pseudomonadati</taxon>
        <taxon>Pseudomonadota</taxon>
        <taxon>Gammaproteobacteria</taxon>
        <taxon>Chromatiales</taxon>
        <taxon>Ectothiorhodospiraceae</taxon>
        <taxon>Thioalbus</taxon>
    </lineage>
</organism>
<keyword evidence="1 4" id="KW-0813">Transport</keyword>
<dbReference type="AlphaFoldDB" id="A0A369CBJ4"/>
<dbReference type="PANTHER" id="PTHR36504:SF1">
    <property type="entry name" value="LIPOPOLYSACCHARIDE EXPORT SYSTEM PROTEIN LPTA"/>
    <property type="match status" value="1"/>
</dbReference>
<dbReference type="GO" id="GO:0043165">
    <property type="term" value="P:Gram-negative-bacterium-type cell outer membrane assembly"/>
    <property type="evidence" value="ECO:0007669"/>
    <property type="project" value="UniProtKB-UniRule"/>
</dbReference>
<feature type="region of interest" description="Disordered" evidence="5">
    <location>
        <begin position="191"/>
        <end position="218"/>
    </location>
</feature>
<dbReference type="NCBIfam" id="TIGR03002">
    <property type="entry name" value="outer_YhbN_LptA"/>
    <property type="match status" value="1"/>
</dbReference>
<dbReference type="InterPro" id="IPR014340">
    <property type="entry name" value="LptA"/>
</dbReference>
<dbReference type="GO" id="GO:0009279">
    <property type="term" value="C:cell outer membrane"/>
    <property type="evidence" value="ECO:0007669"/>
    <property type="project" value="TreeGrafter"/>
</dbReference>
<proteinExistence type="inferred from homology"/>
<comment type="subunit">
    <text evidence="4">Component of the lipopolysaccharide transport and assembly complex.</text>
</comment>
<comment type="function">
    <text evidence="4">Involved in the assembly of lipopolysaccharide (LPS). Required for the translocation of LPS from the inner membrane to the outer membrane. May form a bridge between the inner membrane and the outer membrane, via interactions with LptC and LptD, thereby facilitating LPS transfer across the periplasm.</text>
</comment>
<evidence type="ECO:0000256" key="3">
    <source>
        <dbReference type="ARBA" id="ARBA00022764"/>
    </source>
</evidence>
<comment type="caution">
    <text evidence="7">The sequence shown here is derived from an EMBL/GenBank/DDBJ whole genome shotgun (WGS) entry which is preliminary data.</text>
</comment>
<evidence type="ECO:0000256" key="1">
    <source>
        <dbReference type="ARBA" id="ARBA00022448"/>
    </source>
</evidence>
<keyword evidence="2" id="KW-0732">Signal</keyword>
<dbReference type="InterPro" id="IPR005653">
    <property type="entry name" value="OstA-like_N"/>
</dbReference>
<dbReference type="PANTHER" id="PTHR36504">
    <property type="entry name" value="LIPOPOLYSACCHARIDE EXPORT SYSTEM PROTEIN LPTA"/>
    <property type="match status" value="1"/>
</dbReference>
<evidence type="ECO:0000313" key="8">
    <source>
        <dbReference type="Proteomes" id="UP000252707"/>
    </source>
</evidence>
<dbReference type="GO" id="GO:0017089">
    <property type="term" value="F:glycolipid transfer activity"/>
    <property type="evidence" value="ECO:0007669"/>
    <property type="project" value="TreeGrafter"/>
</dbReference>
<evidence type="ECO:0000256" key="5">
    <source>
        <dbReference type="SAM" id="MobiDB-lite"/>
    </source>
</evidence>
<dbReference type="Proteomes" id="UP000252707">
    <property type="component" value="Unassembled WGS sequence"/>
</dbReference>
<feature type="domain" description="Organic solvent tolerance-like N-terminal" evidence="6">
    <location>
        <begin position="79"/>
        <end position="187"/>
    </location>
</feature>
<keyword evidence="8" id="KW-1185">Reference proteome</keyword>
<dbReference type="InterPro" id="IPR052037">
    <property type="entry name" value="LPS_export_LptA"/>
</dbReference>
<gene>
    <name evidence="4" type="primary">lptA</name>
    <name evidence="7" type="ORF">DFQ59_10347</name>
</gene>
<dbReference type="EMBL" id="QPJY01000003">
    <property type="protein sequence ID" value="RCX31083.1"/>
    <property type="molecule type" value="Genomic_DNA"/>
</dbReference>
<evidence type="ECO:0000313" key="7">
    <source>
        <dbReference type="EMBL" id="RCX31083.1"/>
    </source>
</evidence>
<dbReference type="Gene3D" id="2.60.450.10">
    <property type="entry name" value="Lipopolysaccharide (LPS) transport protein A like domain"/>
    <property type="match status" value="1"/>
</dbReference>